<dbReference type="InterPro" id="IPR036397">
    <property type="entry name" value="RNaseH_sf"/>
</dbReference>
<evidence type="ECO:0000313" key="2">
    <source>
        <dbReference type="EMBL" id="KAG9229933.1"/>
    </source>
</evidence>
<dbReference type="GO" id="GO:0003676">
    <property type="term" value="F:nucleic acid binding"/>
    <property type="evidence" value="ECO:0007669"/>
    <property type="project" value="InterPro"/>
</dbReference>
<dbReference type="Proteomes" id="UP000824998">
    <property type="component" value="Unassembled WGS sequence"/>
</dbReference>
<reference evidence="2" key="1">
    <citation type="journal article" date="2021" name="IMA Fungus">
        <title>Genomic characterization of three marine fungi, including Emericellopsis atlantica sp. nov. with signatures of a generalist lifestyle and marine biomass degradation.</title>
        <authorList>
            <person name="Hagestad O.C."/>
            <person name="Hou L."/>
            <person name="Andersen J.H."/>
            <person name="Hansen E.H."/>
            <person name="Altermark B."/>
            <person name="Li C."/>
            <person name="Kuhnert E."/>
            <person name="Cox R.J."/>
            <person name="Crous P.W."/>
            <person name="Spatafora J.W."/>
            <person name="Lail K."/>
            <person name="Amirebrahimi M."/>
            <person name="Lipzen A."/>
            <person name="Pangilinan J."/>
            <person name="Andreopoulos W."/>
            <person name="Hayes R.D."/>
            <person name="Ng V."/>
            <person name="Grigoriev I.V."/>
            <person name="Jackson S.A."/>
            <person name="Sutton T.D.S."/>
            <person name="Dobson A.D.W."/>
            <person name="Rama T."/>
        </authorList>
    </citation>
    <scope>NUCLEOTIDE SEQUENCE</scope>
    <source>
        <strain evidence="2">TRa018bII</strain>
    </source>
</reference>
<dbReference type="InterPro" id="IPR012337">
    <property type="entry name" value="RNaseH-like_sf"/>
</dbReference>
<dbReference type="OrthoDB" id="428177at2759"/>
<organism evidence="2 3">
    <name type="scientific">Amylocarpus encephaloides</name>
    <dbReference type="NCBI Taxonomy" id="45428"/>
    <lineage>
        <taxon>Eukaryota</taxon>
        <taxon>Fungi</taxon>
        <taxon>Dikarya</taxon>
        <taxon>Ascomycota</taxon>
        <taxon>Pezizomycotina</taxon>
        <taxon>Leotiomycetes</taxon>
        <taxon>Helotiales</taxon>
        <taxon>Helotiales incertae sedis</taxon>
        <taxon>Amylocarpus</taxon>
    </lineage>
</organism>
<dbReference type="GO" id="GO:0008408">
    <property type="term" value="F:3'-5' exonuclease activity"/>
    <property type="evidence" value="ECO:0007669"/>
    <property type="project" value="InterPro"/>
</dbReference>
<dbReference type="InterPro" id="IPR002562">
    <property type="entry name" value="3'-5'_exonuclease_dom"/>
</dbReference>
<sequence length="214" mass="24097">PDVAVDCEDSNGLSRSGTLTHLTFSILPLHHTWVICVNILGISAFDTVGASGKSIRNALEDRSTPQLWFDARADSDALFGQYGIRLGNVIDIQIMELCATFNKKRTNFNSLKNSVKEDGPHFMPASNCTQWVKEKVEGRKYFTKQGWGILNYHPLPAIAQKYTVGDTFVLFGLYQCYLPRILLAGKMLHMNMQAFVHVESLERVWNSKLPAYKP</sequence>
<dbReference type="AlphaFoldDB" id="A0A9P8C101"/>
<feature type="non-terminal residue" evidence="2">
    <location>
        <position position="1"/>
    </location>
</feature>
<dbReference type="PANTHER" id="PTHR43040:SF1">
    <property type="entry name" value="RIBONUCLEASE D"/>
    <property type="match status" value="1"/>
</dbReference>
<gene>
    <name evidence="2" type="ORF">BJ875DRAFT_349483</name>
</gene>
<protein>
    <recommendedName>
        <fullName evidence="1">3'-5' exonuclease domain-containing protein</fullName>
    </recommendedName>
</protein>
<proteinExistence type="predicted"/>
<keyword evidence="3" id="KW-1185">Reference proteome</keyword>
<dbReference type="SUPFAM" id="SSF53098">
    <property type="entry name" value="Ribonuclease H-like"/>
    <property type="match status" value="1"/>
</dbReference>
<evidence type="ECO:0000259" key="1">
    <source>
        <dbReference type="Pfam" id="PF01612"/>
    </source>
</evidence>
<dbReference type="Pfam" id="PF01612">
    <property type="entry name" value="DNA_pol_A_exo1"/>
    <property type="match status" value="1"/>
</dbReference>
<feature type="non-terminal residue" evidence="2">
    <location>
        <position position="214"/>
    </location>
</feature>
<dbReference type="Gene3D" id="3.30.420.10">
    <property type="entry name" value="Ribonuclease H-like superfamily/Ribonuclease H"/>
    <property type="match status" value="1"/>
</dbReference>
<comment type="caution">
    <text evidence="2">The sequence shown here is derived from an EMBL/GenBank/DDBJ whole genome shotgun (WGS) entry which is preliminary data.</text>
</comment>
<accession>A0A9P8C101</accession>
<dbReference type="GO" id="GO:0006139">
    <property type="term" value="P:nucleobase-containing compound metabolic process"/>
    <property type="evidence" value="ECO:0007669"/>
    <property type="project" value="InterPro"/>
</dbReference>
<evidence type="ECO:0000313" key="3">
    <source>
        <dbReference type="Proteomes" id="UP000824998"/>
    </source>
</evidence>
<dbReference type="PANTHER" id="PTHR43040">
    <property type="entry name" value="RIBONUCLEASE D"/>
    <property type="match status" value="1"/>
</dbReference>
<dbReference type="EMBL" id="MU251718">
    <property type="protein sequence ID" value="KAG9229933.1"/>
    <property type="molecule type" value="Genomic_DNA"/>
</dbReference>
<feature type="domain" description="3'-5' exonuclease" evidence="1">
    <location>
        <begin position="2"/>
        <end position="175"/>
    </location>
</feature>
<name>A0A9P8C101_9HELO</name>